<reference evidence="1 2" key="2">
    <citation type="journal article" date="2017" name="Front. Plant Sci.">
        <title>Gene Classification and Mining of Molecular Markers Useful in Red Clover (Trifolium pratense) Breeding.</title>
        <authorList>
            <person name="Istvanek J."/>
            <person name="Dluhosova J."/>
            <person name="Dluhos P."/>
            <person name="Patkova L."/>
            <person name="Nedelnik J."/>
            <person name="Repkova J."/>
        </authorList>
    </citation>
    <scope>NUCLEOTIDE SEQUENCE [LARGE SCALE GENOMIC DNA]</scope>
    <source>
        <strain evidence="2">cv. Tatra</strain>
        <tissue evidence="1">Young leaves</tissue>
    </source>
</reference>
<dbReference type="PANTHER" id="PTHR11439">
    <property type="entry name" value="GAG-POL-RELATED RETROTRANSPOSON"/>
    <property type="match status" value="1"/>
</dbReference>
<dbReference type="SUPFAM" id="SSF56672">
    <property type="entry name" value="DNA/RNA polymerases"/>
    <property type="match status" value="1"/>
</dbReference>
<reference evidence="1 2" key="1">
    <citation type="journal article" date="2014" name="Am. J. Bot.">
        <title>Genome assembly and annotation for red clover (Trifolium pratense; Fabaceae).</title>
        <authorList>
            <person name="Istvanek J."/>
            <person name="Jaros M."/>
            <person name="Krenek A."/>
            <person name="Repkova J."/>
        </authorList>
    </citation>
    <scope>NUCLEOTIDE SEQUENCE [LARGE SCALE GENOMIC DNA]</scope>
    <source>
        <strain evidence="2">cv. Tatra</strain>
        <tissue evidence="1">Young leaves</tissue>
    </source>
</reference>
<accession>A0A2K3MGZ7</accession>
<gene>
    <name evidence="1" type="ORF">L195_g046157</name>
</gene>
<dbReference type="CDD" id="cd09272">
    <property type="entry name" value="RNase_HI_RT_Ty1"/>
    <property type="match status" value="1"/>
</dbReference>
<proteinExistence type="predicted"/>
<protein>
    <recommendedName>
        <fullName evidence="3">Copia protein</fullName>
    </recommendedName>
</protein>
<dbReference type="AlphaFoldDB" id="A0A2K3MGZ7"/>
<sequence>MNQPRIEHWEATLRVVRFLKGNPGQGIFFGSKSDLKLHGWCDSDWASCPLTRRSVTGWIVQLGDSPISWKTKKQHTVSRSSAEAEYRSMATTTCELKWLKGILSNLGVVHDKPMIIHCDSQAAIHIAKNPVFHERTKHIEVDCHFVRNEVLNNNISPLYVSTTTQLADIFTKALGKAQFEFLLGKLGIRNLHAPT</sequence>
<evidence type="ECO:0000313" key="1">
    <source>
        <dbReference type="EMBL" id="PNX90034.1"/>
    </source>
</evidence>
<dbReference type="PANTHER" id="PTHR11439:SF470">
    <property type="entry name" value="CYSTEINE-RICH RLK (RECEPTOR-LIKE PROTEIN KINASE) 8"/>
    <property type="match status" value="1"/>
</dbReference>
<name>A0A2K3MGZ7_TRIPR</name>
<organism evidence="1 2">
    <name type="scientific">Trifolium pratense</name>
    <name type="common">Red clover</name>
    <dbReference type="NCBI Taxonomy" id="57577"/>
    <lineage>
        <taxon>Eukaryota</taxon>
        <taxon>Viridiplantae</taxon>
        <taxon>Streptophyta</taxon>
        <taxon>Embryophyta</taxon>
        <taxon>Tracheophyta</taxon>
        <taxon>Spermatophyta</taxon>
        <taxon>Magnoliopsida</taxon>
        <taxon>eudicotyledons</taxon>
        <taxon>Gunneridae</taxon>
        <taxon>Pentapetalae</taxon>
        <taxon>rosids</taxon>
        <taxon>fabids</taxon>
        <taxon>Fabales</taxon>
        <taxon>Fabaceae</taxon>
        <taxon>Papilionoideae</taxon>
        <taxon>50 kb inversion clade</taxon>
        <taxon>NPAAA clade</taxon>
        <taxon>Hologalegina</taxon>
        <taxon>IRL clade</taxon>
        <taxon>Trifolieae</taxon>
        <taxon>Trifolium</taxon>
    </lineage>
</organism>
<dbReference type="STRING" id="57577.A0A2K3MGZ7"/>
<dbReference type="Proteomes" id="UP000236291">
    <property type="component" value="Unassembled WGS sequence"/>
</dbReference>
<evidence type="ECO:0000313" key="2">
    <source>
        <dbReference type="Proteomes" id="UP000236291"/>
    </source>
</evidence>
<evidence type="ECO:0008006" key="3">
    <source>
        <dbReference type="Google" id="ProtNLM"/>
    </source>
</evidence>
<dbReference type="EMBL" id="ASHM01061621">
    <property type="protein sequence ID" value="PNX90034.1"/>
    <property type="molecule type" value="Genomic_DNA"/>
</dbReference>
<comment type="caution">
    <text evidence="1">The sequence shown here is derived from an EMBL/GenBank/DDBJ whole genome shotgun (WGS) entry which is preliminary data.</text>
</comment>
<dbReference type="InterPro" id="IPR043502">
    <property type="entry name" value="DNA/RNA_pol_sf"/>
</dbReference>